<feature type="compositionally biased region" description="Basic residues" evidence="1">
    <location>
        <begin position="154"/>
        <end position="166"/>
    </location>
</feature>
<reference evidence="3" key="1">
    <citation type="submission" date="2025-08" db="UniProtKB">
        <authorList>
            <consortium name="RefSeq"/>
        </authorList>
    </citation>
    <scope>IDENTIFICATION</scope>
</reference>
<dbReference type="InterPro" id="IPR052213">
    <property type="entry name" value="PAR3"/>
</dbReference>
<name>A0ABM1EN12_PRICU</name>
<dbReference type="RefSeq" id="XP_014673583.1">
    <property type="nucleotide sequence ID" value="XM_014818097.1"/>
</dbReference>
<feature type="compositionally biased region" description="Polar residues" evidence="1">
    <location>
        <begin position="127"/>
        <end position="138"/>
    </location>
</feature>
<evidence type="ECO:0000256" key="1">
    <source>
        <dbReference type="SAM" id="MobiDB-lite"/>
    </source>
</evidence>
<feature type="compositionally biased region" description="Basic and acidic residues" evidence="1">
    <location>
        <begin position="254"/>
        <end position="276"/>
    </location>
</feature>
<feature type="region of interest" description="Disordered" evidence="1">
    <location>
        <begin position="254"/>
        <end position="284"/>
    </location>
</feature>
<proteinExistence type="predicted"/>
<feature type="region of interest" description="Disordered" evidence="1">
    <location>
        <begin position="121"/>
        <end position="194"/>
    </location>
</feature>
<evidence type="ECO:0000313" key="3">
    <source>
        <dbReference type="RefSeq" id="XP_014673583.1"/>
    </source>
</evidence>
<dbReference type="GeneID" id="106813857"/>
<dbReference type="Proteomes" id="UP000695022">
    <property type="component" value="Unplaced"/>
</dbReference>
<dbReference type="PANTHER" id="PTHR16484:SF17">
    <property type="entry name" value="BAZOOKA, ISOFORM B"/>
    <property type="match status" value="1"/>
</dbReference>
<gene>
    <name evidence="3" type="primary">LOC106813857</name>
</gene>
<feature type="compositionally biased region" description="Basic and acidic residues" evidence="1">
    <location>
        <begin position="143"/>
        <end position="153"/>
    </location>
</feature>
<protein>
    <submittedName>
        <fullName evidence="3">Partitioning defective 3 homolog isoform X1</fullName>
    </submittedName>
</protein>
<keyword evidence="2" id="KW-1185">Reference proteome</keyword>
<organism evidence="2 3">
    <name type="scientific">Priapulus caudatus</name>
    <name type="common">Priapulid worm</name>
    <dbReference type="NCBI Taxonomy" id="37621"/>
    <lineage>
        <taxon>Eukaryota</taxon>
        <taxon>Metazoa</taxon>
        <taxon>Ecdysozoa</taxon>
        <taxon>Scalidophora</taxon>
        <taxon>Priapulida</taxon>
        <taxon>Priapulimorpha</taxon>
        <taxon>Priapulimorphida</taxon>
        <taxon>Priapulidae</taxon>
        <taxon>Priapulus</taxon>
    </lineage>
</organism>
<evidence type="ECO:0000313" key="2">
    <source>
        <dbReference type="Proteomes" id="UP000695022"/>
    </source>
</evidence>
<accession>A0ABM1EN12</accession>
<sequence length="284" mass="30912">MREQLLEFVVRKAGADYARCVANGLKRSRSCKDPRPALRSYGPSLGMKKSSSLESLQAAVHDLARSEDVLDPGANYTRPQVKVVRGRGCNESFRAAVDRSYEAAIEAGVVLGPLSEEEQEAMRLRSDSVSGSLRSVPSVQAHAAERPHAVDDKRKKKKEKEKRKSLLRGLGSMFRVGRHKKDEEEAGNHAPNDVLADEAERQRQENLRCVPHPGRSDIGGRVTSHAGCVVCAAEPLPGVGGVEHGDVIPQLADEHETDGKAVGREASVDGDRRMSGDVEYGYVL</sequence>
<dbReference type="PANTHER" id="PTHR16484">
    <property type="entry name" value="PARTITIONING DEFECTIVE 3 RELATED"/>
    <property type="match status" value="1"/>
</dbReference>